<sequence length="146" mass="16805">MDEEDVEAVTPIESQMLLQEQRRGNRNSFDETDMVMVLDNDELVMENRNSSDLQSPLRSVTDVLREAENIITDGPLQQTTTLDNQNVIVDEIDVEFPNANPTDGRPFEIIVRHSKVIEQPANQQRDDSMYITRQFRLPTLLEGLFL</sequence>
<evidence type="ECO:0000313" key="2">
    <source>
        <dbReference type="Proteomes" id="UP000005237"/>
    </source>
</evidence>
<accession>A0A8R1DQ85</accession>
<dbReference type="EnsemblMetazoa" id="CJA07915.1">
    <property type="protein sequence ID" value="CJA07915.1"/>
    <property type="gene ID" value="WBGene00127119"/>
</dbReference>
<organism evidence="1 2">
    <name type="scientific">Caenorhabditis japonica</name>
    <dbReference type="NCBI Taxonomy" id="281687"/>
    <lineage>
        <taxon>Eukaryota</taxon>
        <taxon>Metazoa</taxon>
        <taxon>Ecdysozoa</taxon>
        <taxon>Nematoda</taxon>
        <taxon>Chromadorea</taxon>
        <taxon>Rhabditida</taxon>
        <taxon>Rhabditina</taxon>
        <taxon>Rhabditomorpha</taxon>
        <taxon>Rhabditoidea</taxon>
        <taxon>Rhabditidae</taxon>
        <taxon>Peloderinae</taxon>
        <taxon>Caenorhabditis</taxon>
    </lineage>
</organism>
<keyword evidence="2" id="KW-1185">Reference proteome</keyword>
<dbReference type="AlphaFoldDB" id="A0A8R1DQ85"/>
<evidence type="ECO:0000313" key="1">
    <source>
        <dbReference type="EnsemblMetazoa" id="CJA07915.1"/>
    </source>
</evidence>
<name>A0A8R1DQ85_CAEJA</name>
<reference evidence="2" key="1">
    <citation type="submission" date="2010-08" db="EMBL/GenBank/DDBJ databases">
        <authorList>
            <consortium name="Caenorhabditis japonica Sequencing Consortium"/>
            <person name="Wilson R.K."/>
        </authorList>
    </citation>
    <scope>NUCLEOTIDE SEQUENCE [LARGE SCALE GENOMIC DNA]</scope>
    <source>
        <strain evidence="2">DF5081</strain>
    </source>
</reference>
<protein>
    <submittedName>
        <fullName evidence="1">Uncharacterized protein</fullName>
    </submittedName>
</protein>
<dbReference type="Proteomes" id="UP000005237">
    <property type="component" value="Unassembled WGS sequence"/>
</dbReference>
<proteinExistence type="predicted"/>
<reference evidence="1" key="2">
    <citation type="submission" date="2022-06" db="UniProtKB">
        <authorList>
            <consortium name="EnsemblMetazoa"/>
        </authorList>
    </citation>
    <scope>IDENTIFICATION</scope>
    <source>
        <strain evidence="1">DF5081</strain>
    </source>
</reference>